<evidence type="ECO:0000313" key="2">
    <source>
        <dbReference type="Proteomes" id="UP000295706"/>
    </source>
</evidence>
<accession>A0A4R4JS87</accession>
<dbReference type="InterPro" id="IPR025515">
    <property type="entry name" value="DUF4403"/>
</dbReference>
<evidence type="ECO:0000313" key="1">
    <source>
        <dbReference type="EMBL" id="TDB57333.1"/>
    </source>
</evidence>
<name>A0A4R4JS87_9BACT</name>
<dbReference type="Proteomes" id="UP000295706">
    <property type="component" value="Unassembled WGS sequence"/>
</dbReference>
<organism evidence="1 2">
    <name type="scientific">Arundinibacter roseus</name>
    <dbReference type="NCBI Taxonomy" id="2070510"/>
    <lineage>
        <taxon>Bacteria</taxon>
        <taxon>Pseudomonadati</taxon>
        <taxon>Bacteroidota</taxon>
        <taxon>Cytophagia</taxon>
        <taxon>Cytophagales</taxon>
        <taxon>Spirosomataceae</taxon>
        <taxon>Arundinibacter</taxon>
    </lineage>
</organism>
<sequence length="469" mass="52958">MFAGLLATLLLTECRPKTTETPKAPKESYLYSDMEIQEEKQLSVVNIPVEMPVSELEKQLNAQLNGLIYEDNSYENDQNDNLKAKVWKLSPIKVQALDSTFLFDVPLKVWVSAGYKISPLGVTMSGYKDSEFSLRIRFISKISVTPDWQLSTHTYVDSYDWIKEPEIKVAGLSIPIKSMVSRTLNRNFDKITKAIDEQVGSTIELKKYVQQAWETVHRPVLLSEEYNTWLLVVPTGLMMSPLLVKNNIMRTTIGIQGYTQTVTSSEKPVMGATPRLPALQTVEKMPGEFKIGLISKLPYAEATRLAQKKFIGEKFSFSEGKYQVEVTGLDLYGQNENLVIKANLKGSLNGIIYLKGKPYYDPVTKNLSLKNLDYDLETKNVILKTAGWLLQSKFSKMMEQQFVFPIGQQIAETQAVIQKNLTHNTLTKGIILNGKINEIEPHKVYLTPEHLYSVVFAGGQVTLRVEGLQ</sequence>
<protein>
    <submittedName>
        <fullName evidence="1">DUF4403 family protein</fullName>
    </submittedName>
</protein>
<gene>
    <name evidence="1" type="ORF">EZE20_23740</name>
</gene>
<dbReference type="EMBL" id="SMJU01000029">
    <property type="protein sequence ID" value="TDB57333.1"/>
    <property type="molecule type" value="Genomic_DNA"/>
</dbReference>
<comment type="caution">
    <text evidence="1">The sequence shown here is derived from an EMBL/GenBank/DDBJ whole genome shotgun (WGS) entry which is preliminary data.</text>
</comment>
<dbReference type="OrthoDB" id="617059at2"/>
<dbReference type="Pfam" id="PF14356">
    <property type="entry name" value="DUF4403"/>
    <property type="match status" value="1"/>
</dbReference>
<dbReference type="AlphaFoldDB" id="A0A4R4JS87"/>
<proteinExistence type="predicted"/>
<keyword evidence="2" id="KW-1185">Reference proteome</keyword>
<reference evidence="1 2" key="1">
    <citation type="submission" date="2019-02" db="EMBL/GenBank/DDBJ databases">
        <title>Arundinibacter roseus gen. nov., sp. nov., a new member of the family Cytophagaceae.</title>
        <authorList>
            <person name="Szuroczki S."/>
            <person name="Khayer B."/>
            <person name="Sproer C."/>
            <person name="Toumi M."/>
            <person name="Szabo A."/>
            <person name="Felfoldi T."/>
            <person name="Schumann P."/>
            <person name="Toth E."/>
        </authorList>
    </citation>
    <scope>NUCLEOTIDE SEQUENCE [LARGE SCALE GENOMIC DNA]</scope>
    <source>
        <strain evidence="1 2">DMA-k-7a</strain>
    </source>
</reference>